<dbReference type="Proteomes" id="UP000694720">
    <property type="component" value="Unplaced"/>
</dbReference>
<dbReference type="AlphaFoldDB" id="A0A4X1UB46"/>
<proteinExistence type="predicted"/>
<dbReference type="Proteomes" id="UP000694724">
    <property type="component" value="Unplaced"/>
</dbReference>
<reference evidence="1 2" key="1">
    <citation type="submission" date="2017-08" db="EMBL/GenBank/DDBJ databases">
        <title>USMARCv1.0.</title>
        <authorList>
            <person name="Hannum G.I."/>
            <person name="Koren S."/>
            <person name="Schroeder S.G."/>
            <person name="Chin S.C."/>
            <person name="Nonneman D.J."/>
            <person name="Becker S.A."/>
            <person name="Rosen B.D."/>
            <person name="Bickhart D.M."/>
            <person name="Putnam N.H."/>
            <person name="Green R.E."/>
            <person name="Tuggle C.K."/>
            <person name="Liu H."/>
            <person name="Rohrer G.A."/>
            <person name="Warr A."/>
            <person name="Hall R."/>
            <person name="Kim K."/>
            <person name="Hume D.A."/>
            <person name="Talbot R."/>
            <person name="Chow W."/>
            <person name="Howe K."/>
            <person name="Schwartz A.S."/>
            <person name="Watson M."/>
            <person name="Archibald A.L."/>
            <person name="Phillippy A.M."/>
            <person name="Smith T.P.L."/>
        </authorList>
    </citation>
    <scope>NUCLEOTIDE SEQUENCE [LARGE SCALE GENOMIC DNA]</scope>
</reference>
<dbReference type="Proteomes" id="UP000314985">
    <property type="component" value="Chromosome 17"/>
</dbReference>
<name>A0A4X1UB46_PIG</name>
<dbReference type="Ensembl" id="ENSSSCT00055053061.1">
    <property type="protein sequence ID" value="ENSSSCP00055042347.1"/>
    <property type="gene ID" value="ENSSSCG00055026861.1"/>
</dbReference>
<evidence type="ECO:0000313" key="2">
    <source>
        <dbReference type="Proteomes" id="UP000314985"/>
    </source>
</evidence>
<dbReference type="Proteomes" id="UP000694728">
    <property type="component" value="Unplaced"/>
</dbReference>
<accession>A0A4X1UB46</accession>
<protein>
    <submittedName>
        <fullName evidence="1">Uncharacterized protein</fullName>
    </submittedName>
</protein>
<reference evidence="1" key="2">
    <citation type="submission" date="2025-05" db="UniProtKB">
        <authorList>
            <consortium name="Ensembl"/>
        </authorList>
    </citation>
    <scope>IDENTIFICATION</scope>
</reference>
<dbReference type="Ensembl" id="ENSSSCT00045030758.1">
    <property type="protein sequence ID" value="ENSSSCP00045021329.1"/>
    <property type="gene ID" value="ENSSSCG00045018068.1"/>
</dbReference>
<dbReference type="Ensembl" id="ENSSSCT00070032485.1">
    <property type="protein sequence ID" value="ENSSSCP00070027115.1"/>
    <property type="gene ID" value="ENSSSCG00070016499.1"/>
</dbReference>
<dbReference type="Ensembl" id="ENSSSCT00035059707.1">
    <property type="protein sequence ID" value="ENSSSCP00035024007.1"/>
    <property type="gene ID" value="ENSSSCG00035044934.1"/>
</dbReference>
<sequence>MSPDQPMIICCYALTSPALALAYEGFNQMGLKYITSQVYSPFPVLQAPWMLAYEEKEERDEEDHRRGGEEDHTGPSLGVRLVLFLVLGDAHLFHHALYHLDVRLGEVLPLGGRGHCVLLDGDVDAVMHKTVLVAVLIHWPVVHLVGVTVHVFTIVTVLIVTAKVYQGSAHGTPQHVTAEAPYHCPSCSGACHMLHVGFRLTGLVPLTVGATTLTPASATMGLSPAATVGLSPAASVGLSPATSVGLSPATPSLGWIAVASRTTLPWVSAPPSVPSSARLWSLLAEPYVTPCGHKENEDPATYMAFHHDYLSAKYKIKRVSVSCLY</sequence>
<organism evidence="1 2">
    <name type="scientific">Sus scrofa</name>
    <name type="common">Pig</name>
    <dbReference type="NCBI Taxonomy" id="9823"/>
    <lineage>
        <taxon>Eukaryota</taxon>
        <taxon>Metazoa</taxon>
        <taxon>Chordata</taxon>
        <taxon>Craniata</taxon>
        <taxon>Vertebrata</taxon>
        <taxon>Euteleostomi</taxon>
        <taxon>Mammalia</taxon>
        <taxon>Eutheria</taxon>
        <taxon>Laurasiatheria</taxon>
        <taxon>Artiodactyla</taxon>
        <taxon>Suina</taxon>
        <taxon>Suidae</taxon>
        <taxon>Sus</taxon>
    </lineage>
</organism>
<evidence type="ECO:0000313" key="1">
    <source>
        <dbReference type="Ensembl" id="ENSSSCP00070027115.1"/>
    </source>
</evidence>